<protein>
    <recommendedName>
        <fullName evidence="1">HTH cro/C1-type domain-containing protein</fullName>
    </recommendedName>
</protein>
<dbReference type="Proteomes" id="UP000232164">
    <property type="component" value="Unassembled WGS sequence"/>
</dbReference>
<feature type="domain" description="HTH cro/C1-type" evidence="1">
    <location>
        <begin position="75"/>
        <end position="123"/>
    </location>
</feature>
<dbReference type="EMBL" id="PIQN01000008">
    <property type="protein sequence ID" value="PKA43181.1"/>
    <property type="molecule type" value="Genomic_DNA"/>
</dbReference>
<dbReference type="PROSITE" id="PS50943">
    <property type="entry name" value="HTH_CROC1"/>
    <property type="match status" value="1"/>
</dbReference>
<gene>
    <name evidence="2" type="ORF">CWR43_14120</name>
</gene>
<comment type="caution">
    <text evidence="2">The sequence shown here is derived from an EMBL/GenBank/DDBJ whole genome shotgun (WGS) entry which is preliminary data.</text>
</comment>
<name>A0A2N0DAQ7_RHISU</name>
<dbReference type="InterPro" id="IPR001387">
    <property type="entry name" value="Cro/C1-type_HTH"/>
</dbReference>
<dbReference type="SUPFAM" id="SSF47413">
    <property type="entry name" value="lambda repressor-like DNA-binding domains"/>
    <property type="match status" value="1"/>
</dbReference>
<reference evidence="2 3" key="1">
    <citation type="submission" date="2017-11" db="EMBL/GenBank/DDBJ databases">
        <authorList>
            <person name="Han C.G."/>
        </authorList>
    </citation>
    <scope>NUCLEOTIDE SEQUENCE [LARGE SCALE GENOMIC DNA]</scope>
    <source>
        <strain evidence="2 3">HCNT1</strain>
    </source>
</reference>
<evidence type="ECO:0000313" key="3">
    <source>
        <dbReference type="Proteomes" id="UP000232164"/>
    </source>
</evidence>
<organism evidence="2 3">
    <name type="scientific">Rhizobium sullae</name>
    <name type="common">Rhizobium hedysari</name>
    <dbReference type="NCBI Taxonomy" id="50338"/>
    <lineage>
        <taxon>Bacteria</taxon>
        <taxon>Pseudomonadati</taxon>
        <taxon>Pseudomonadota</taxon>
        <taxon>Alphaproteobacteria</taxon>
        <taxon>Hyphomicrobiales</taxon>
        <taxon>Rhizobiaceae</taxon>
        <taxon>Rhizobium/Agrobacterium group</taxon>
        <taxon>Rhizobium</taxon>
    </lineage>
</organism>
<reference evidence="2 3" key="2">
    <citation type="submission" date="2017-12" db="EMBL/GenBank/DDBJ databases">
        <title>Genome sequence of Rhizobium sullae HCNT1 isolated from Sulla coronaria nodules and featuring peculiar denitrification phenotypes.</title>
        <authorList>
            <person name="De Diego-Diaz B."/>
            <person name="Treu L."/>
            <person name="Campanaro S."/>
            <person name="Da Silva Duarte V."/>
            <person name="Basaglia M."/>
            <person name="Favaro L."/>
            <person name="Casella S."/>
            <person name="Squartini A."/>
        </authorList>
    </citation>
    <scope>NUCLEOTIDE SEQUENCE [LARGE SCALE GENOMIC DNA]</scope>
    <source>
        <strain evidence="2 3">HCNT1</strain>
    </source>
</reference>
<dbReference type="GO" id="GO:0003677">
    <property type="term" value="F:DNA binding"/>
    <property type="evidence" value="ECO:0007669"/>
    <property type="project" value="InterPro"/>
</dbReference>
<sequence>MLGLTQSDLAREAMITRSVLLGLEQPGRKLPDRLALIQVRGALLRCGLVLVDVTATEGEGVRWATPSGKAWVDCLRHARAMLDYTLDELSEASGVDRYVIARLERAQRKRINEQSASRLREVLFEKGVIFLHEEADLGAGVRLRRGFRADS</sequence>
<accession>A0A2N0DAQ7</accession>
<dbReference type="InterPro" id="IPR010982">
    <property type="entry name" value="Lambda_DNA-bd_dom_sf"/>
</dbReference>
<evidence type="ECO:0000313" key="2">
    <source>
        <dbReference type="EMBL" id="PKA43181.1"/>
    </source>
</evidence>
<dbReference type="Gene3D" id="1.10.260.40">
    <property type="entry name" value="lambda repressor-like DNA-binding domains"/>
    <property type="match status" value="1"/>
</dbReference>
<evidence type="ECO:0000259" key="1">
    <source>
        <dbReference type="PROSITE" id="PS50943"/>
    </source>
</evidence>
<proteinExistence type="predicted"/>
<dbReference type="AlphaFoldDB" id="A0A2N0DAQ7"/>